<dbReference type="InterPro" id="IPR050291">
    <property type="entry name" value="CDF_Transporter"/>
</dbReference>
<dbReference type="PANTHER" id="PTHR43840">
    <property type="entry name" value="MITOCHONDRIAL METAL TRANSPORTER 1-RELATED"/>
    <property type="match status" value="1"/>
</dbReference>
<feature type="transmembrane region" description="Helical" evidence="6">
    <location>
        <begin position="154"/>
        <end position="173"/>
    </location>
</feature>
<dbReference type="SUPFAM" id="SSF161111">
    <property type="entry name" value="Cation efflux protein transmembrane domain-like"/>
    <property type="match status" value="1"/>
</dbReference>
<keyword evidence="5 6" id="KW-0472">Membrane</keyword>
<dbReference type="Proteomes" id="UP000036406">
    <property type="component" value="Chromosome"/>
</dbReference>
<evidence type="ECO:0000313" key="9">
    <source>
        <dbReference type="Proteomes" id="UP000036406"/>
    </source>
</evidence>
<feature type="transmembrane region" description="Helical" evidence="6">
    <location>
        <begin position="80"/>
        <end position="107"/>
    </location>
</feature>
<feature type="transmembrane region" description="Helical" evidence="6">
    <location>
        <begin position="188"/>
        <end position="209"/>
    </location>
</feature>
<dbReference type="Gene3D" id="1.20.1510.10">
    <property type="entry name" value="Cation efflux protein transmembrane domain"/>
    <property type="match status" value="1"/>
</dbReference>
<dbReference type="InterPro" id="IPR058533">
    <property type="entry name" value="Cation_efflux_TM"/>
</dbReference>
<evidence type="ECO:0000256" key="2">
    <source>
        <dbReference type="ARBA" id="ARBA00022448"/>
    </source>
</evidence>
<dbReference type="STRING" id="330734.ABA45_12310"/>
<dbReference type="InterPro" id="IPR027469">
    <property type="entry name" value="Cation_efflux_TMD_sf"/>
</dbReference>
<dbReference type="Pfam" id="PF01545">
    <property type="entry name" value="Cation_efflux"/>
    <property type="match status" value="1"/>
</dbReference>
<keyword evidence="3 6" id="KW-0812">Transmembrane</keyword>
<gene>
    <name evidence="8" type="ORF">ABA45_12310</name>
</gene>
<name>A0A0H4I270_9GAMM</name>
<organism evidence="8 9">
    <name type="scientific">Marinobacter psychrophilus</name>
    <dbReference type="NCBI Taxonomy" id="330734"/>
    <lineage>
        <taxon>Bacteria</taxon>
        <taxon>Pseudomonadati</taxon>
        <taxon>Pseudomonadota</taxon>
        <taxon>Gammaproteobacteria</taxon>
        <taxon>Pseudomonadales</taxon>
        <taxon>Marinobacteraceae</taxon>
        <taxon>Marinobacter</taxon>
    </lineage>
</organism>
<dbReference type="GO" id="GO:0005886">
    <property type="term" value="C:plasma membrane"/>
    <property type="evidence" value="ECO:0007669"/>
    <property type="project" value="TreeGrafter"/>
</dbReference>
<evidence type="ECO:0000313" key="8">
    <source>
        <dbReference type="EMBL" id="AKO53096.1"/>
    </source>
</evidence>
<evidence type="ECO:0000256" key="6">
    <source>
        <dbReference type="SAM" id="Phobius"/>
    </source>
</evidence>
<dbReference type="PATRIC" id="fig|330734.3.peg.2580"/>
<reference evidence="8 9" key="1">
    <citation type="submission" date="2015-05" db="EMBL/GenBank/DDBJ databases">
        <title>Complete genome of Marinobacter psychrophilus strain 20041T isolated from sea-ice of the Canadian Basin.</title>
        <authorList>
            <person name="Song L."/>
            <person name="Ren L."/>
            <person name="Yu Y."/>
            <person name="Wang X."/>
        </authorList>
    </citation>
    <scope>NUCLEOTIDE SEQUENCE [LARGE SCALE GENOMIC DNA]</scope>
    <source>
        <strain evidence="8 9">20041</strain>
    </source>
</reference>
<dbReference type="RefSeq" id="WP_048386525.1">
    <property type="nucleotide sequence ID" value="NZ_CP011494.1"/>
</dbReference>
<dbReference type="KEGG" id="mpq:ABA45_12310"/>
<feature type="domain" description="Cation efflux protein transmembrane" evidence="7">
    <location>
        <begin position="12"/>
        <end position="213"/>
    </location>
</feature>
<proteinExistence type="predicted"/>
<dbReference type="GO" id="GO:0015341">
    <property type="term" value="F:zinc efflux antiporter activity"/>
    <property type="evidence" value="ECO:0007669"/>
    <property type="project" value="TreeGrafter"/>
</dbReference>
<keyword evidence="4 6" id="KW-1133">Transmembrane helix</keyword>
<dbReference type="PANTHER" id="PTHR43840:SF15">
    <property type="entry name" value="MITOCHONDRIAL METAL TRANSPORTER 1-RELATED"/>
    <property type="match status" value="1"/>
</dbReference>
<keyword evidence="2" id="KW-0813">Transport</keyword>
<sequence length="288" mass="30814">MAAFLARENLALILSSIGAALFAILGITWGLWVDSLVILFDGAYSLVSLMLSLLSVYAARLMRKPACDAFPLGRGALEPLVIAVKGLTIALVCVISLLSAIAALFSGGQVVDAGMALIFSGISVMGCALVWVYLHWATGRSQSGLLLAEKKQWLMDMGLSGAVLIGFLAAALLETGAWSHLAKYADPMMMVLISGYFLVVPVKMTAVAVRELLLSAPSEELQSCVSEAMRDVGLHPDCASTIKVGPSLMVEVALPDNWSDDINRLRFRLHRKLANLPVEARIFVHASD</sequence>
<evidence type="ECO:0000256" key="4">
    <source>
        <dbReference type="ARBA" id="ARBA00022989"/>
    </source>
</evidence>
<feature type="transmembrane region" description="Helical" evidence="6">
    <location>
        <begin position="113"/>
        <end position="134"/>
    </location>
</feature>
<dbReference type="GO" id="GO:0015093">
    <property type="term" value="F:ferrous iron transmembrane transporter activity"/>
    <property type="evidence" value="ECO:0007669"/>
    <property type="project" value="TreeGrafter"/>
</dbReference>
<evidence type="ECO:0000256" key="1">
    <source>
        <dbReference type="ARBA" id="ARBA00004141"/>
    </source>
</evidence>
<dbReference type="GO" id="GO:0006882">
    <property type="term" value="P:intracellular zinc ion homeostasis"/>
    <property type="evidence" value="ECO:0007669"/>
    <property type="project" value="TreeGrafter"/>
</dbReference>
<feature type="transmembrane region" description="Helical" evidence="6">
    <location>
        <begin position="38"/>
        <end position="59"/>
    </location>
</feature>
<evidence type="ECO:0000259" key="7">
    <source>
        <dbReference type="Pfam" id="PF01545"/>
    </source>
</evidence>
<evidence type="ECO:0000256" key="5">
    <source>
        <dbReference type="ARBA" id="ARBA00023136"/>
    </source>
</evidence>
<comment type="subcellular location">
    <subcellularLocation>
        <location evidence="1">Membrane</location>
        <topology evidence="1">Multi-pass membrane protein</topology>
    </subcellularLocation>
</comment>
<evidence type="ECO:0000256" key="3">
    <source>
        <dbReference type="ARBA" id="ARBA00022692"/>
    </source>
</evidence>
<dbReference type="AlphaFoldDB" id="A0A0H4I270"/>
<protein>
    <submittedName>
        <fullName evidence="8">Cation transporter</fullName>
    </submittedName>
</protein>
<dbReference type="GO" id="GO:0015086">
    <property type="term" value="F:cadmium ion transmembrane transporter activity"/>
    <property type="evidence" value="ECO:0007669"/>
    <property type="project" value="TreeGrafter"/>
</dbReference>
<keyword evidence="9" id="KW-1185">Reference proteome</keyword>
<dbReference type="EMBL" id="CP011494">
    <property type="protein sequence ID" value="AKO53096.1"/>
    <property type="molecule type" value="Genomic_DNA"/>
</dbReference>
<feature type="transmembrane region" description="Helical" evidence="6">
    <location>
        <begin position="12"/>
        <end position="32"/>
    </location>
</feature>
<accession>A0A0H4I270</accession>